<gene>
    <name evidence="1" type="ORF">L833_4274</name>
</gene>
<accession>A0A829M9X8</accession>
<sequence>MGPDDLIFGDVDGWIGVHVRELRWLRVRYRYHGERRQDGPSHEMRR</sequence>
<evidence type="ECO:0000313" key="1">
    <source>
        <dbReference type="EMBL" id="ESV61877.1"/>
    </source>
</evidence>
<dbReference type="EMBL" id="AYTF01000002">
    <property type="protein sequence ID" value="ESV61877.1"/>
    <property type="molecule type" value="Genomic_DNA"/>
</dbReference>
<organism evidence="1 2">
    <name type="scientific">Mycobacteroides abscessus MAB_091912_2446</name>
    <dbReference type="NCBI Taxonomy" id="1335414"/>
    <lineage>
        <taxon>Bacteria</taxon>
        <taxon>Bacillati</taxon>
        <taxon>Actinomycetota</taxon>
        <taxon>Actinomycetes</taxon>
        <taxon>Mycobacteriales</taxon>
        <taxon>Mycobacteriaceae</taxon>
        <taxon>Mycobacteroides</taxon>
        <taxon>Mycobacteroides abscessus</taxon>
    </lineage>
</organism>
<comment type="caution">
    <text evidence="1">The sequence shown here is derived from an EMBL/GenBank/DDBJ whole genome shotgun (WGS) entry which is preliminary data.</text>
</comment>
<name>A0A829M9X8_9MYCO</name>
<dbReference type="AlphaFoldDB" id="A0A829M9X8"/>
<evidence type="ECO:0000313" key="2">
    <source>
        <dbReference type="Proteomes" id="UP000018502"/>
    </source>
</evidence>
<protein>
    <submittedName>
        <fullName evidence="1">Uncharacterized protein</fullName>
    </submittedName>
</protein>
<dbReference type="Proteomes" id="UP000018502">
    <property type="component" value="Unassembled WGS sequence"/>
</dbReference>
<reference evidence="1 2" key="1">
    <citation type="journal article" date="2014" name="Emerg. Infect. Dis.">
        <title>High-level Relatedness among Mycobacterium abscessus subsp. massiliense Strains from Widely Separated Outbreaks.</title>
        <authorList>
            <person name="Tettelin H."/>
            <person name="Davidson R.M."/>
            <person name="Agrawal S."/>
            <person name="Aitken M.L."/>
            <person name="Shallom S."/>
            <person name="Hasan N.A."/>
            <person name="Strong M."/>
            <person name="Nogueira de Moura V.C."/>
            <person name="De Groote M.A."/>
            <person name="Duarte R.S."/>
            <person name="Hine E."/>
            <person name="Parankush S."/>
            <person name="Su Q."/>
            <person name="Daugherty S.C."/>
            <person name="Fraser C.M."/>
            <person name="Brown-Elliott B.A."/>
            <person name="Wallace R.J.Jr."/>
            <person name="Holland S.M."/>
            <person name="Sampaio E.P."/>
            <person name="Olivier K.N."/>
            <person name="Jackson M."/>
            <person name="Zelazny A.M."/>
        </authorList>
    </citation>
    <scope>NUCLEOTIDE SEQUENCE [LARGE SCALE GENOMIC DNA]</scope>
    <source>
        <strain evidence="1 2">MAB_091912_2446</strain>
    </source>
</reference>
<proteinExistence type="predicted"/>